<dbReference type="GO" id="GO:0005634">
    <property type="term" value="C:nucleus"/>
    <property type="evidence" value="ECO:0007669"/>
    <property type="project" value="UniProtKB-SubCell"/>
</dbReference>
<dbReference type="PANTHER" id="PTHR31319">
    <property type="entry name" value="ZINC FINGER PROTEIN CONSTANS-LIKE 4"/>
    <property type="match status" value="1"/>
</dbReference>
<dbReference type="PROSITE" id="PS51017">
    <property type="entry name" value="CCT"/>
    <property type="match status" value="1"/>
</dbReference>
<organism evidence="6 7">
    <name type="scientific">Citrus sinensis</name>
    <name type="common">Sweet orange</name>
    <name type="synonym">Citrus aurantium var. sinensis</name>
    <dbReference type="NCBI Taxonomy" id="2711"/>
    <lineage>
        <taxon>Eukaryota</taxon>
        <taxon>Viridiplantae</taxon>
        <taxon>Streptophyta</taxon>
        <taxon>Embryophyta</taxon>
        <taxon>Tracheophyta</taxon>
        <taxon>Spermatophyta</taxon>
        <taxon>Magnoliopsida</taxon>
        <taxon>eudicotyledons</taxon>
        <taxon>Gunneridae</taxon>
        <taxon>Pentapetalae</taxon>
        <taxon>rosids</taxon>
        <taxon>malvids</taxon>
        <taxon>Sapindales</taxon>
        <taxon>Rutaceae</taxon>
        <taxon>Aurantioideae</taxon>
        <taxon>Citrus</taxon>
    </lineage>
</organism>
<gene>
    <name evidence="6" type="ORF">CISIN_1g005920mg</name>
</gene>
<evidence type="ECO:0000259" key="5">
    <source>
        <dbReference type="PROSITE" id="PS51017"/>
    </source>
</evidence>
<evidence type="ECO:0000256" key="4">
    <source>
        <dbReference type="SAM" id="MobiDB-lite"/>
    </source>
</evidence>
<comment type="subcellular location">
    <subcellularLocation>
        <location evidence="1 3">Nucleus</location>
    </subcellularLocation>
</comment>
<name>A0A067DU59_CITSI</name>
<dbReference type="InterPro" id="IPR045281">
    <property type="entry name" value="CONSTANS-like"/>
</dbReference>
<sequence length="447" mass="49277">MVSGNETQDESVGQQKIEATSENDAASNHSSGYMACIQSKGEFIEKGSDEQSSCTKPDFEAESAHVEDMPDLSRQLWGKSLQNDVKMQNHEARVNYGQKSLVPVTEAQGSEVAACKEANTRAHFDEDTELETHRSDVILTSEVCNVPVNSPRQVIDFMSAFNNHKPPSNNGASRFDSSPQLDLSLRRTHPDGFENQVERKFILRHSNASAFTRYTNKPSEPQHSSLSGVCNQQKEFETDSEKNFSNILTACNSYTPAATLSTQRSVNSLATGHSKQSELAVSYPQQRPCPVPVSVKVNSTNQAMHKLDHKLDSLEDLGHISPATDQSASSSFCNGAVSRLNSMGYGSACGSNSNLDQVTAGRAAAESKNEEGLFPSNGNLRSIQREAALNKFRLKRKDRCYDKKVRYESRKKLAEQRPRVKGQFVRQVHSETLPLESENHSGNISDG</sequence>
<keyword evidence="7" id="KW-1185">Reference proteome</keyword>
<reference evidence="6 7" key="1">
    <citation type="submission" date="2014-04" db="EMBL/GenBank/DDBJ databases">
        <authorList>
            <consortium name="International Citrus Genome Consortium"/>
            <person name="Gmitter F."/>
            <person name="Chen C."/>
            <person name="Farmerie W."/>
            <person name="Harkins T."/>
            <person name="Desany B."/>
            <person name="Mohiuddin M."/>
            <person name="Kodira C."/>
            <person name="Borodovsky M."/>
            <person name="Lomsadze A."/>
            <person name="Burns P."/>
            <person name="Jenkins J."/>
            <person name="Prochnik S."/>
            <person name="Shu S."/>
            <person name="Chapman J."/>
            <person name="Pitluck S."/>
            <person name="Schmutz J."/>
            <person name="Rokhsar D."/>
        </authorList>
    </citation>
    <scope>NUCLEOTIDE SEQUENCE</scope>
</reference>
<dbReference type="Proteomes" id="UP000027120">
    <property type="component" value="Unassembled WGS sequence"/>
</dbReference>
<dbReference type="SMR" id="A0A067DU59"/>
<proteinExistence type="predicted"/>
<protein>
    <recommendedName>
        <fullName evidence="5">CCT domain-containing protein</fullName>
    </recommendedName>
</protein>
<feature type="region of interest" description="Disordered" evidence="4">
    <location>
        <begin position="46"/>
        <end position="67"/>
    </location>
</feature>
<evidence type="ECO:0000313" key="6">
    <source>
        <dbReference type="EMBL" id="KDO46368.1"/>
    </source>
</evidence>
<feature type="region of interest" description="Disordered" evidence="4">
    <location>
        <begin position="1"/>
        <end position="32"/>
    </location>
</feature>
<evidence type="ECO:0000256" key="2">
    <source>
        <dbReference type="ARBA" id="ARBA00023242"/>
    </source>
</evidence>
<dbReference type="InterPro" id="IPR010402">
    <property type="entry name" value="CCT_domain"/>
</dbReference>
<evidence type="ECO:0000256" key="3">
    <source>
        <dbReference type="PROSITE-ProRule" id="PRU00357"/>
    </source>
</evidence>
<feature type="compositionally biased region" description="Polar residues" evidence="4">
    <location>
        <begin position="1"/>
        <end position="31"/>
    </location>
</feature>
<evidence type="ECO:0000256" key="1">
    <source>
        <dbReference type="ARBA" id="ARBA00004123"/>
    </source>
</evidence>
<keyword evidence="2 3" id="KW-0539">Nucleus</keyword>
<dbReference type="EMBL" id="KK785215">
    <property type="protein sequence ID" value="KDO46368.1"/>
    <property type="molecule type" value="Genomic_DNA"/>
</dbReference>
<dbReference type="AlphaFoldDB" id="A0A067DU59"/>
<feature type="compositionally biased region" description="Basic and acidic residues" evidence="4">
    <location>
        <begin position="57"/>
        <end position="67"/>
    </location>
</feature>
<dbReference type="Pfam" id="PF06203">
    <property type="entry name" value="CCT"/>
    <property type="match status" value="1"/>
</dbReference>
<accession>A0A067DU59</accession>
<feature type="domain" description="CCT" evidence="5">
    <location>
        <begin position="385"/>
        <end position="427"/>
    </location>
</feature>
<feature type="region of interest" description="Disordered" evidence="4">
    <location>
        <begin position="411"/>
        <end position="447"/>
    </location>
</feature>
<evidence type="ECO:0000313" key="7">
    <source>
        <dbReference type="Proteomes" id="UP000027120"/>
    </source>
</evidence>
<dbReference type="GO" id="GO:0009909">
    <property type="term" value="P:regulation of flower development"/>
    <property type="evidence" value="ECO:0007669"/>
    <property type="project" value="InterPro"/>
</dbReference>
<dbReference type="PANTHER" id="PTHR31319:SF97">
    <property type="entry name" value="CCT DOMAIN-CONTAINING PROTEIN"/>
    <property type="match status" value="1"/>
</dbReference>